<dbReference type="SUPFAM" id="SSF103473">
    <property type="entry name" value="MFS general substrate transporter"/>
    <property type="match status" value="1"/>
</dbReference>
<feature type="transmembrane region" description="Helical" evidence="6">
    <location>
        <begin position="452"/>
        <end position="472"/>
    </location>
</feature>
<evidence type="ECO:0000256" key="4">
    <source>
        <dbReference type="ARBA" id="ARBA00022989"/>
    </source>
</evidence>
<dbReference type="InterPro" id="IPR020846">
    <property type="entry name" value="MFS_dom"/>
</dbReference>
<keyword evidence="5 6" id="KW-0472">Membrane</keyword>
<dbReference type="InterPro" id="IPR036259">
    <property type="entry name" value="MFS_trans_sf"/>
</dbReference>
<evidence type="ECO:0000313" key="8">
    <source>
        <dbReference type="EMBL" id="AUX32559.1"/>
    </source>
</evidence>
<sequence length="495" mass="51884">MTDPPSEPLPRTRFARRIGDALLRQLGGRAQARVIVLMALVLSLDSADAGAIGGMAAPLQGSLGIDSTRLGLLFTVESAVAAAGTLVFGWLVDRRARTRLLALTVVLWGVAMVACGAATSYAALLVAQVALGAVIAAAQPAVASLVGDYSPPDLRGRVFGFILSGELIGTAIGVIAAGLLAEISWRLGFWALALPTPFLAWAIHRLPEPARGGASWLQPGQERIEARPGAAASRDEGPWPRPAQSVGARARAAGVEPRERLVHDVDRRERSFLWALGYVLRIPTNLVLIISSALGYYFFGGLRIFSVELLTDRYHLSHQAALGVAAIVGSGAVLGVYVGGRGVDGLLARGHETARIWVASCAYLASTALFFLGLLSVALATALILYVLAAFALAAANPPLDAARLDIVPSHLWGRAEGVRMTVRKAAEAAAPVAFGYVAENVFGGGPSPLRATFSVMLVSLCGSGLITLIALRTYLRDAASADALTERARGRGRR</sequence>
<feature type="transmembrane region" description="Helical" evidence="6">
    <location>
        <begin position="158"/>
        <end position="181"/>
    </location>
</feature>
<keyword evidence="2" id="KW-1003">Cell membrane</keyword>
<evidence type="ECO:0000256" key="5">
    <source>
        <dbReference type="ARBA" id="ARBA00023136"/>
    </source>
</evidence>
<reference evidence="8 9" key="1">
    <citation type="submission" date="2015-09" db="EMBL/GenBank/DDBJ databases">
        <title>Sorangium comparison.</title>
        <authorList>
            <person name="Zaburannyi N."/>
            <person name="Bunk B."/>
            <person name="Overmann J."/>
            <person name="Mueller R."/>
        </authorList>
    </citation>
    <scope>NUCLEOTIDE SEQUENCE [LARGE SCALE GENOMIC DNA]</scope>
    <source>
        <strain evidence="8 9">So ce836</strain>
    </source>
</reference>
<keyword evidence="3 6" id="KW-0812">Transmembrane</keyword>
<evidence type="ECO:0000313" key="9">
    <source>
        <dbReference type="Proteomes" id="UP000295497"/>
    </source>
</evidence>
<feature type="transmembrane region" description="Helical" evidence="6">
    <location>
        <begin position="361"/>
        <end position="394"/>
    </location>
</feature>
<feature type="transmembrane region" description="Helical" evidence="6">
    <location>
        <begin position="99"/>
        <end position="119"/>
    </location>
</feature>
<organism evidence="8 9">
    <name type="scientific">Sorangium cellulosum</name>
    <name type="common">Polyangium cellulosum</name>
    <dbReference type="NCBI Taxonomy" id="56"/>
    <lineage>
        <taxon>Bacteria</taxon>
        <taxon>Pseudomonadati</taxon>
        <taxon>Myxococcota</taxon>
        <taxon>Polyangia</taxon>
        <taxon>Polyangiales</taxon>
        <taxon>Polyangiaceae</taxon>
        <taxon>Sorangium</taxon>
    </lineage>
</organism>
<dbReference type="Gene3D" id="1.20.1250.20">
    <property type="entry name" value="MFS general substrate transporter like domains"/>
    <property type="match status" value="1"/>
</dbReference>
<feature type="transmembrane region" description="Helical" evidence="6">
    <location>
        <begin position="278"/>
        <end position="299"/>
    </location>
</feature>
<keyword evidence="4 6" id="KW-1133">Transmembrane helix</keyword>
<feature type="transmembrane region" description="Helical" evidence="6">
    <location>
        <begin position="187"/>
        <end position="203"/>
    </location>
</feature>
<dbReference type="InterPro" id="IPR050189">
    <property type="entry name" value="MFS_Efflux_Transporters"/>
</dbReference>
<proteinExistence type="predicted"/>
<evidence type="ECO:0000256" key="1">
    <source>
        <dbReference type="ARBA" id="ARBA00004651"/>
    </source>
</evidence>
<dbReference type="PROSITE" id="PS50850">
    <property type="entry name" value="MFS"/>
    <property type="match status" value="1"/>
</dbReference>
<name>A0A4P2QQR6_SORCE</name>
<dbReference type="PANTHER" id="PTHR43124:SF3">
    <property type="entry name" value="CHLORAMPHENICOL EFFLUX PUMP RV0191"/>
    <property type="match status" value="1"/>
</dbReference>
<comment type="subcellular location">
    <subcellularLocation>
        <location evidence="1">Cell membrane</location>
        <topology evidence="1">Multi-pass membrane protein</topology>
    </subcellularLocation>
</comment>
<evidence type="ECO:0000259" key="7">
    <source>
        <dbReference type="PROSITE" id="PS50850"/>
    </source>
</evidence>
<evidence type="ECO:0000256" key="2">
    <source>
        <dbReference type="ARBA" id="ARBA00022475"/>
    </source>
</evidence>
<dbReference type="AlphaFoldDB" id="A0A4P2QQR6"/>
<dbReference type="GO" id="GO:0022857">
    <property type="term" value="F:transmembrane transporter activity"/>
    <property type="evidence" value="ECO:0007669"/>
    <property type="project" value="InterPro"/>
</dbReference>
<accession>A0A4P2QQR6</accession>
<evidence type="ECO:0000256" key="6">
    <source>
        <dbReference type="SAM" id="Phobius"/>
    </source>
</evidence>
<dbReference type="PANTHER" id="PTHR43124">
    <property type="entry name" value="PURINE EFFLUX PUMP PBUE"/>
    <property type="match status" value="1"/>
</dbReference>
<dbReference type="EMBL" id="CP012672">
    <property type="protein sequence ID" value="AUX32559.1"/>
    <property type="molecule type" value="Genomic_DNA"/>
</dbReference>
<dbReference type="GO" id="GO:0005886">
    <property type="term" value="C:plasma membrane"/>
    <property type="evidence" value="ECO:0007669"/>
    <property type="project" value="UniProtKB-SubCell"/>
</dbReference>
<gene>
    <name evidence="8" type="ORF">SOCE836_047020</name>
</gene>
<dbReference type="Proteomes" id="UP000295497">
    <property type="component" value="Chromosome"/>
</dbReference>
<feature type="domain" description="Major facilitator superfamily (MFS) profile" evidence="7">
    <location>
        <begin position="34"/>
        <end position="475"/>
    </location>
</feature>
<evidence type="ECO:0000256" key="3">
    <source>
        <dbReference type="ARBA" id="ARBA00022692"/>
    </source>
</evidence>
<dbReference type="InterPro" id="IPR011701">
    <property type="entry name" value="MFS"/>
</dbReference>
<protein>
    <recommendedName>
        <fullName evidence="7">Major facilitator superfamily (MFS) profile domain-containing protein</fullName>
    </recommendedName>
</protein>
<feature type="transmembrane region" description="Helical" evidence="6">
    <location>
        <begin position="70"/>
        <end position="92"/>
    </location>
</feature>
<feature type="transmembrane region" description="Helical" evidence="6">
    <location>
        <begin position="319"/>
        <end position="340"/>
    </location>
</feature>
<dbReference type="Pfam" id="PF07690">
    <property type="entry name" value="MFS_1"/>
    <property type="match status" value="1"/>
</dbReference>